<dbReference type="SUPFAM" id="SSF82199">
    <property type="entry name" value="SET domain"/>
    <property type="match status" value="1"/>
</dbReference>
<evidence type="ECO:0000256" key="4">
    <source>
        <dbReference type="ARBA" id="ARBA00042380"/>
    </source>
</evidence>
<evidence type="ECO:0000259" key="7">
    <source>
        <dbReference type="PROSITE" id="PS50280"/>
    </source>
</evidence>
<evidence type="ECO:0000313" key="9">
    <source>
        <dbReference type="Proteomes" id="UP000265703"/>
    </source>
</evidence>
<name>A0A397TTZ4_9GLOM</name>
<dbReference type="Proteomes" id="UP000265703">
    <property type="component" value="Unassembled WGS sequence"/>
</dbReference>
<keyword evidence="2" id="KW-0808">Transferase</keyword>
<dbReference type="PROSITE" id="PS50280">
    <property type="entry name" value="SET"/>
    <property type="match status" value="1"/>
</dbReference>
<keyword evidence="3" id="KW-0949">S-adenosyl-L-methionine</keyword>
<dbReference type="CDD" id="cd20071">
    <property type="entry name" value="SET_SMYD"/>
    <property type="match status" value="1"/>
</dbReference>
<evidence type="ECO:0000256" key="2">
    <source>
        <dbReference type="ARBA" id="ARBA00022679"/>
    </source>
</evidence>
<protein>
    <recommendedName>
        <fullName evidence="5">Histone-lysine N-methyltransferase SET5</fullName>
    </recommendedName>
    <alternativeName>
        <fullName evidence="4">SET domain-containing protein 5</fullName>
    </alternativeName>
</protein>
<dbReference type="Gene3D" id="2.170.270.10">
    <property type="entry name" value="SET domain"/>
    <property type="match status" value="1"/>
</dbReference>
<organism evidence="8 9">
    <name type="scientific">Glomus cerebriforme</name>
    <dbReference type="NCBI Taxonomy" id="658196"/>
    <lineage>
        <taxon>Eukaryota</taxon>
        <taxon>Fungi</taxon>
        <taxon>Fungi incertae sedis</taxon>
        <taxon>Mucoromycota</taxon>
        <taxon>Glomeromycotina</taxon>
        <taxon>Glomeromycetes</taxon>
        <taxon>Glomerales</taxon>
        <taxon>Glomeraceae</taxon>
        <taxon>Glomus</taxon>
    </lineage>
</organism>
<dbReference type="OrthoDB" id="438641at2759"/>
<evidence type="ECO:0000256" key="1">
    <source>
        <dbReference type="ARBA" id="ARBA00022603"/>
    </source>
</evidence>
<dbReference type="EMBL" id="QKYT01000016">
    <property type="protein sequence ID" value="RIA98374.1"/>
    <property type="molecule type" value="Genomic_DNA"/>
</dbReference>
<dbReference type="GO" id="GO:0042799">
    <property type="term" value="F:histone H4K20 methyltransferase activity"/>
    <property type="evidence" value="ECO:0007669"/>
    <property type="project" value="TreeGrafter"/>
</dbReference>
<dbReference type="InterPro" id="IPR001214">
    <property type="entry name" value="SET_dom"/>
</dbReference>
<accession>A0A397TTZ4</accession>
<feature type="domain" description="SET" evidence="7">
    <location>
        <begin position="147"/>
        <end position="434"/>
    </location>
</feature>
<dbReference type="AlphaFoldDB" id="A0A397TTZ4"/>
<reference evidence="8 9" key="1">
    <citation type="submission" date="2018-06" db="EMBL/GenBank/DDBJ databases">
        <title>Comparative genomics reveals the genomic features of Rhizophagus irregularis, R. cerebriforme, R. diaphanum and Gigaspora rosea, and their symbiotic lifestyle signature.</title>
        <authorList>
            <person name="Morin E."/>
            <person name="San Clemente H."/>
            <person name="Chen E.C.H."/>
            <person name="De La Providencia I."/>
            <person name="Hainaut M."/>
            <person name="Kuo A."/>
            <person name="Kohler A."/>
            <person name="Murat C."/>
            <person name="Tang N."/>
            <person name="Roy S."/>
            <person name="Loubradou J."/>
            <person name="Henrissat B."/>
            <person name="Grigoriev I.V."/>
            <person name="Corradi N."/>
            <person name="Roux C."/>
            <person name="Martin F.M."/>
        </authorList>
    </citation>
    <scope>NUCLEOTIDE SEQUENCE [LARGE SCALE GENOMIC DNA]</scope>
    <source>
        <strain evidence="8 9">DAOM 227022</strain>
    </source>
</reference>
<evidence type="ECO:0000256" key="5">
    <source>
        <dbReference type="ARBA" id="ARBA00044528"/>
    </source>
</evidence>
<comment type="caution">
    <text evidence="8">The sequence shown here is derived from an EMBL/GenBank/DDBJ whole genome shotgun (WGS) entry which is preliminary data.</text>
</comment>
<keyword evidence="9" id="KW-1185">Reference proteome</keyword>
<keyword evidence="1" id="KW-0489">Methyltransferase</keyword>
<dbReference type="PANTHER" id="PTHR46402:SF2">
    <property type="entry name" value="HISTONE-LYSINE N-TRIMETHYLTRANSFERASE SMYD5"/>
    <property type="match status" value="1"/>
</dbReference>
<dbReference type="GO" id="GO:0045814">
    <property type="term" value="P:negative regulation of gene expression, epigenetic"/>
    <property type="evidence" value="ECO:0007669"/>
    <property type="project" value="TreeGrafter"/>
</dbReference>
<gene>
    <name evidence="8" type="ORF">C1645_812785</name>
</gene>
<evidence type="ECO:0000256" key="3">
    <source>
        <dbReference type="ARBA" id="ARBA00022691"/>
    </source>
</evidence>
<evidence type="ECO:0000256" key="6">
    <source>
        <dbReference type="ARBA" id="ARBA00048619"/>
    </source>
</evidence>
<dbReference type="GO" id="GO:0032259">
    <property type="term" value="P:methylation"/>
    <property type="evidence" value="ECO:0007669"/>
    <property type="project" value="UniProtKB-KW"/>
</dbReference>
<dbReference type="InterPro" id="IPR046341">
    <property type="entry name" value="SET_dom_sf"/>
</dbReference>
<dbReference type="PANTHER" id="PTHR46402">
    <property type="entry name" value="SET AND MYND DOMAIN-CONTAINING PROTEIN 5"/>
    <property type="match status" value="1"/>
</dbReference>
<comment type="catalytic activity">
    <reaction evidence="6">
        <text>L-lysyl-[histone] + S-adenosyl-L-methionine = N(6)-methyl-L-lysyl-[histone] + S-adenosyl-L-homocysteine + H(+)</text>
        <dbReference type="Rhea" id="RHEA:10024"/>
        <dbReference type="Rhea" id="RHEA-COMP:9845"/>
        <dbReference type="Rhea" id="RHEA-COMP:9846"/>
        <dbReference type="ChEBI" id="CHEBI:15378"/>
        <dbReference type="ChEBI" id="CHEBI:29969"/>
        <dbReference type="ChEBI" id="CHEBI:57856"/>
        <dbReference type="ChEBI" id="CHEBI:59789"/>
        <dbReference type="ChEBI" id="CHEBI:61929"/>
    </reaction>
    <physiologicalReaction direction="left-to-right" evidence="6">
        <dbReference type="Rhea" id="RHEA:10025"/>
    </physiologicalReaction>
</comment>
<evidence type="ECO:0000313" key="8">
    <source>
        <dbReference type="EMBL" id="RIA98374.1"/>
    </source>
</evidence>
<dbReference type="STRING" id="658196.A0A397TTZ4"/>
<proteinExistence type="predicted"/>
<sequence length="473" mass="55317">MEDTKNTPRIRKFFYQFEGIATLRDGRYISEWNQYISELAKTPRNPNLWCNRALICLKEGYPKIALMDAKRVLLLCDESKDSIELQKLSYKGRYYYAEALLSPNGISTKLTNEIGQYPWDHRPSERISATVIKELQDRLDIASNKKLKIVLRKLQPDLVLESKVTIHLGIEANQDLLFHEHILEEDPFIAGHNHFSDRCEYCTLELVETPGHPRCAVKYPCHNNQCKELFCSKKCYKLAMKLYHSILCGKNINTIIRSAQRDHPGWNQSFILVLKLFALAKKRNINPLDIKEIKYLSCQYASPFYCEGHLPWDAEYEIIYFEILKLLEISLYDIKYDFWIFITLMTILAANVFNGEGNSRNTLGIFPLTSLFNHSCDPLITHMDATERYITNDLIEEYMKIRKKYEQIACNPFRFTIITLQHVKKRQEIFISYVDSTDDKQERHTRTLSNYGFICRCCKCEASPQSFINPSVC</sequence>